<keyword evidence="3" id="KW-1185">Reference proteome</keyword>
<feature type="signal peptide" evidence="1">
    <location>
        <begin position="1"/>
        <end position="19"/>
    </location>
</feature>
<protein>
    <submittedName>
        <fullName evidence="2">Polyprotein</fullName>
    </submittedName>
</protein>
<dbReference type="InterPro" id="IPR032567">
    <property type="entry name" value="RTL1-rel"/>
</dbReference>
<dbReference type="PANTHER" id="PTHR15503:SF45">
    <property type="entry name" value="RNA-DIRECTED DNA POLYMERASE HOMOLOG"/>
    <property type="match status" value="1"/>
</dbReference>
<dbReference type="CDD" id="cd00303">
    <property type="entry name" value="retropepsin_like"/>
    <property type="match status" value="1"/>
</dbReference>
<dbReference type="SUPFAM" id="SSF50630">
    <property type="entry name" value="Acid proteases"/>
    <property type="match status" value="1"/>
</dbReference>
<dbReference type="Pfam" id="PF08284">
    <property type="entry name" value="RVP_2"/>
    <property type="match status" value="1"/>
</dbReference>
<evidence type="ECO:0000313" key="3">
    <source>
        <dbReference type="Proteomes" id="UP000325315"/>
    </source>
</evidence>
<dbReference type="PANTHER" id="PTHR15503">
    <property type="entry name" value="LDOC1 RELATED"/>
    <property type="match status" value="1"/>
</dbReference>
<sequence>MLHLLLLRDMCLFLEVVDQGGVRKGSDIATQQSEARVPARAYVVRTREEGDANDVVTDPGSSHSYVNTKLVESRNLKSEMSRVSIVVSSPLGQSVLNIIFLVDLLIMPFGDFDIILGMDWLSEHGLILDCCKKKFIVQSENGNKTECSKIQTVCEFLDVFPDVFPEELSGLQPNREVEFVIEIYPGTASVSIP</sequence>
<comment type="caution">
    <text evidence="2">The sequence shown here is derived from an EMBL/GenBank/DDBJ whole genome shotgun (WGS) entry which is preliminary data.</text>
</comment>
<accession>A0A5B6WQC8</accession>
<proteinExistence type="predicted"/>
<dbReference type="InterPro" id="IPR021109">
    <property type="entry name" value="Peptidase_aspartic_dom_sf"/>
</dbReference>
<feature type="chain" id="PRO_5022841931" evidence="1">
    <location>
        <begin position="20"/>
        <end position="193"/>
    </location>
</feature>
<evidence type="ECO:0000256" key="1">
    <source>
        <dbReference type="SAM" id="SignalP"/>
    </source>
</evidence>
<dbReference type="Gene3D" id="2.40.70.10">
    <property type="entry name" value="Acid Proteases"/>
    <property type="match status" value="1"/>
</dbReference>
<name>A0A5B6WQC8_9ROSI</name>
<dbReference type="OrthoDB" id="1751327at2759"/>
<dbReference type="EMBL" id="SMMG02000002">
    <property type="protein sequence ID" value="KAA3483456.1"/>
    <property type="molecule type" value="Genomic_DNA"/>
</dbReference>
<gene>
    <name evidence="2" type="ORF">EPI10_005627</name>
</gene>
<evidence type="ECO:0000313" key="2">
    <source>
        <dbReference type="EMBL" id="KAA3483456.1"/>
    </source>
</evidence>
<reference evidence="3" key="1">
    <citation type="journal article" date="2019" name="Plant Biotechnol. J.">
        <title>Genome sequencing of the Australian wild diploid species Gossypium australe highlights disease resistance and delayed gland morphogenesis.</title>
        <authorList>
            <person name="Cai Y."/>
            <person name="Cai X."/>
            <person name="Wang Q."/>
            <person name="Wang P."/>
            <person name="Zhang Y."/>
            <person name="Cai C."/>
            <person name="Xu Y."/>
            <person name="Wang K."/>
            <person name="Zhou Z."/>
            <person name="Wang C."/>
            <person name="Geng S."/>
            <person name="Li B."/>
            <person name="Dong Q."/>
            <person name="Hou Y."/>
            <person name="Wang H."/>
            <person name="Ai P."/>
            <person name="Liu Z."/>
            <person name="Yi F."/>
            <person name="Sun M."/>
            <person name="An G."/>
            <person name="Cheng J."/>
            <person name="Zhang Y."/>
            <person name="Shi Q."/>
            <person name="Xie Y."/>
            <person name="Shi X."/>
            <person name="Chang Y."/>
            <person name="Huang F."/>
            <person name="Chen Y."/>
            <person name="Hong S."/>
            <person name="Mi L."/>
            <person name="Sun Q."/>
            <person name="Zhang L."/>
            <person name="Zhou B."/>
            <person name="Peng R."/>
            <person name="Zhang X."/>
            <person name="Liu F."/>
        </authorList>
    </citation>
    <scope>NUCLEOTIDE SEQUENCE [LARGE SCALE GENOMIC DNA]</scope>
    <source>
        <strain evidence="3">cv. PA1801</strain>
    </source>
</reference>
<keyword evidence="1" id="KW-0732">Signal</keyword>
<dbReference type="Proteomes" id="UP000325315">
    <property type="component" value="Unassembled WGS sequence"/>
</dbReference>
<organism evidence="2 3">
    <name type="scientific">Gossypium australe</name>
    <dbReference type="NCBI Taxonomy" id="47621"/>
    <lineage>
        <taxon>Eukaryota</taxon>
        <taxon>Viridiplantae</taxon>
        <taxon>Streptophyta</taxon>
        <taxon>Embryophyta</taxon>
        <taxon>Tracheophyta</taxon>
        <taxon>Spermatophyta</taxon>
        <taxon>Magnoliopsida</taxon>
        <taxon>eudicotyledons</taxon>
        <taxon>Gunneridae</taxon>
        <taxon>Pentapetalae</taxon>
        <taxon>rosids</taxon>
        <taxon>malvids</taxon>
        <taxon>Malvales</taxon>
        <taxon>Malvaceae</taxon>
        <taxon>Malvoideae</taxon>
        <taxon>Gossypium</taxon>
    </lineage>
</organism>
<dbReference type="AlphaFoldDB" id="A0A5B6WQC8"/>